<feature type="domain" description="HTH CENPB-type" evidence="3">
    <location>
        <begin position="114"/>
        <end position="186"/>
    </location>
</feature>
<organism evidence="4 5">
    <name type="scientific">Laetiporus sulphureus 93-53</name>
    <dbReference type="NCBI Taxonomy" id="1314785"/>
    <lineage>
        <taxon>Eukaryota</taxon>
        <taxon>Fungi</taxon>
        <taxon>Dikarya</taxon>
        <taxon>Basidiomycota</taxon>
        <taxon>Agaricomycotina</taxon>
        <taxon>Agaricomycetes</taxon>
        <taxon>Polyporales</taxon>
        <taxon>Laetiporus</taxon>
    </lineage>
</organism>
<dbReference type="RefSeq" id="XP_040762837.1">
    <property type="nucleotide sequence ID" value="XM_040907119.1"/>
</dbReference>
<dbReference type="SMART" id="SM00674">
    <property type="entry name" value="CENPB"/>
    <property type="match status" value="1"/>
</dbReference>
<reference evidence="4 5" key="1">
    <citation type="journal article" date="2016" name="Mol. Biol. Evol.">
        <title>Comparative Genomics of Early-Diverging Mushroom-Forming Fungi Provides Insights into the Origins of Lignocellulose Decay Capabilities.</title>
        <authorList>
            <person name="Nagy L.G."/>
            <person name="Riley R."/>
            <person name="Tritt A."/>
            <person name="Adam C."/>
            <person name="Daum C."/>
            <person name="Floudas D."/>
            <person name="Sun H."/>
            <person name="Yadav J.S."/>
            <person name="Pangilinan J."/>
            <person name="Larsson K.H."/>
            <person name="Matsuura K."/>
            <person name="Barry K."/>
            <person name="Labutti K."/>
            <person name="Kuo R."/>
            <person name="Ohm R.A."/>
            <person name="Bhattacharya S.S."/>
            <person name="Shirouzu T."/>
            <person name="Yoshinaga Y."/>
            <person name="Martin F.M."/>
            <person name="Grigoriev I.V."/>
            <person name="Hibbett D.S."/>
        </authorList>
    </citation>
    <scope>NUCLEOTIDE SEQUENCE [LARGE SCALE GENOMIC DNA]</scope>
    <source>
        <strain evidence="4 5">93-53</strain>
    </source>
</reference>
<dbReference type="SUPFAM" id="SSF46689">
    <property type="entry name" value="Homeodomain-like"/>
    <property type="match status" value="2"/>
</dbReference>
<feature type="region of interest" description="Disordered" evidence="2">
    <location>
        <begin position="1"/>
        <end position="29"/>
    </location>
</feature>
<dbReference type="InterPro" id="IPR006600">
    <property type="entry name" value="HTH_CenpB_DNA-bd_dom"/>
</dbReference>
<feature type="compositionally biased region" description="Low complexity" evidence="2">
    <location>
        <begin position="248"/>
        <end position="287"/>
    </location>
</feature>
<dbReference type="STRING" id="1314785.A0A165DKQ4"/>
<evidence type="ECO:0000313" key="4">
    <source>
        <dbReference type="EMBL" id="KZT05097.1"/>
    </source>
</evidence>
<dbReference type="PROSITE" id="PS51253">
    <property type="entry name" value="HTH_CENPB"/>
    <property type="match status" value="1"/>
</dbReference>
<dbReference type="Gene3D" id="1.10.10.60">
    <property type="entry name" value="Homeodomain-like"/>
    <property type="match status" value="2"/>
</dbReference>
<keyword evidence="5" id="KW-1185">Reference proteome</keyword>
<feature type="region of interest" description="Disordered" evidence="2">
    <location>
        <begin position="231"/>
        <end position="314"/>
    </location>
</feature>
<evidence type="ECO:0000259" key="3">
    <source>
        <dbReference type="PROSITE" id="PS51253"/>
    </source>
</evidence>
<gene>
    <name evidence="4" type="ORF">LAESUDRAFT_715138</name>
</gene>
<evidence type="ECO:0000256" key="2">
    <source>
        <dbReference type="SAM" id="MobiDB-lite"/>
    </source>
</evidence>
<dbReference type="GO" id="GO:0003677">
    <property type="term" value="F:DNA binding"/>
    <property type="evidence" value="ECO:0007669"/>
    <property type="project" value="UniProtKB-KW"/>
</dbReference>
<dbReference type="Pfam" id="PF03221">
    <property type="entry name" value="HTH_Tnp_Tc5"/>
    <property type="match status" value="1"/>
</dbReference>
<sequence length="374" mass="40941">MADSTRSSATQSNWPSNLGQSDAGSGGGLARSLMVARRSMRSGSGTSTGSSRPVFRRNHITTIDRKALCELHEKDPTLTHKELGELYGIKRSTVTKLLKHKKRWLESTQFPTYKAKRKSSIKFDYVENKLNRWLVKEAADIELTDAFLREHARRLAEDSGRMGKDMRFSNDWLQGFKDRYGIRRKHMYINTKKPRKIKAQAFNLLYALGLPSNYKPRYVTIRNEKDVLAELPDTLPPMDPEPGEDPSARSSEAASSTSTSAAESTQPSGSTPPSATAGTSTASLTSAVITASENTGRESGANTTTQSSSSDHNPATACTIAEADKIMNRLMRFFDANGGMITEAQRESFGSMAAALQAKESEMVTSSSRAPAAL</sequence>
<dbReference type="InParanoid" id="A0A165DKQ4"/>
<protein>
    <recommendedName>
        <fullName evidence="3">HTH CENPB-type domain-containing protein</fullName>
    </recommendedName>
</protein>
<name>A0A165DKQ4_9APHY</name>
<feature type="compositionally biased region" description="Polar residues" evidence="2">
    <location>
        <begin position="1"/>
        <end position="23"/>
    </location>
</feature>
<proteinExistence type="predicted"/>
<dbReference type="InterPro" id="IPR009057">
    <property type="entry name" value="Homeodomain-like_sf"/>
</dbReference>
<dbReference type="GeneID" id="63824148"/>
<keyword evidence="1" id="KW-0238">DNA-binding</keyword>
<dbReference type="AlphaFoldDB" id="A0A165DKQ4"/>
<accession>A0A165DKQ4</accession>
<feature type="compositionally biased region" description="Polar residues" evidence="2">
    <location>
        <begin position="300"/>
        <end position="313"/>
    </location>
</feature>
<evidence type="ECO:0000313" key="5">
    <source>
        <dbReference type="Proteomes" id="UP000076871"/>
    </source>
</evidence>
<dbReference type="OrthoDB" id="9909311at2759"/>
<dbReference type="EMBL" id="KV427632">
    <property type="protein sequence ID" value="KZT05097.1"/>
    <property type="molecule type" value="Genomic_DNA"/>
</dbReference>
<evidence type="ECO:0000256" key="1">
    <source>
        <dbReference type="ARBA" id="ARBA00023125"/>
    </source>
</evidence>
<dbReference type="Proteomes" id="UP000076871">
    <property type="component" value="Unassembled WGS sequence"/>
</dbReference>